<protein>
    <submittedName>
        <fullName evidence="1">Uncharacterized protein</fullName>
    </submittedName>
</protein>
<name>A0ACC3C1E4_PYRYE</name>
<organism evidence="1 2">
    <name type="scientific">Pyropia yezoensis</name>
    <name type="common">Susabi-nori</name>
    <name type="synonym">Porphyra yezoensis</name>
    <dbReference type="NCBI Taxonomy" id="2788"/>
    <lineage>
        <taxon>Eukaryota</taxon>
        <taxon>Rhodophyta</taxon>
        <taxon>Bangiophyceae</taxon>
        <taxon>Bangiales</taxon>
        <taxon>Bangiaceae</taxon>
        <taxon>Pyropia</taxon>
    </lineage>
</organism>
<evidence type="ECO:0000313" key="2">
    <source>
        <dbReference type="Proteomes" id="UP000798662"/>
    </source>
</evidence>
<gene>
    <name evidence="1" type="ORF">I4F81_006656</name>
</gene>
<reference evidence="1" key="1">
    <citation type="submission" date="2019-11" db="EMBL/GenBank/DDBJ databases">
        <title>Nori genome reveals adaptations in red seaweeds to the harsh intertidal environment.</title>
        <authorList>
            <person name="Wang D."/>
            <person name="Mao Y."/>
        </authorList>
    </citation>
    <scope>NUCLEOTIDE SEQUENCE</scope>
    <source>
        <tissue evidence="1">Gametophyte</tissue>
    </source>
</reference>
<evidence type="ECO:0000313" key="1">
    <source>
        <dbReference type="EMBL" id="KAK1864106.1"/>
    </source>
</evidence>
<accession>A0ACC3C1E4</accession>
<sequence length="411" mass="41288">MVPFPLPPDVLRTLPEVQRWVDTPAIAAWGAPYAPTLTAAGGVAAGGGRLPSSAVPSLRHSVTVDACAWLNRGGKSAAAGADQSAGARVGSSPPATVAAFDDDLGVPVSVKSMMYVPATSPDGSTVLGVTVADEVVACSKGIGRSGSVGSLGRWVLSPSEGVLTYAFGTEDGRHVLFGMIRQGQAETNCVMSVLRRPTIPGGVPFLVSRLSTLSQRVDGVVSSPAGLADGAVGGAADGDASASVLSAARRFFSRTVGTFGEAAVPAFSDASLASVAGQAAAAGAVGSVTSTIARMEIASSSVVVRLRAAALASAGVHPGGLRLSRPDVFRGVGGAPSAAMRPSTPRRSRIELATVPDEVTRARIVRNREAARRSNAKRRARTQEARQVAAVAAAAVEALQGGLAEGGGALP</sequence>
<comment type="caution">
    <text evidence="1">The sequence shown here is derived from an EMBL/GenBank/DDBJ whole genome shotgun (WGS) entry which is preliminary data.</text>
</comment>
<dbReference type="EMBL" id="CM020619">
    <property type="protein sequence ID" value="KAK1864106.1"/>
    <property type="molecule type" value="Genomic_DNA"/>
</dbReference>
<dbReference type="Proteomes" id="UP000798662">
    <property type="component" value="Chromosome 2"/>
</dbReference>
<proteinExistence type="predicted"/>
<keyword evidence="2" id="KW-1185">Reference proteome</keyword>